<dbReference type="AlphaFoldDB" id="A0AAE1ZAB3"/>
<dbReference type="Proteomes" id="UP001292079">
    <property type="component" value="Unassembled WGS sequence"/>
</dbReference>
<reference evidence="1" key="1">
    <citation type="submission" date="2022-04" db="EMBL/GenBank/DDBJ databases">
        <authorList>
            <person name="Xu L."/>
            <person name="Lv Z."/>
        </authorList>
    </citation>
    <scope>NUCLEOTIDE SEQUENCE</scope>
    <source>
        <strain evidence="1">LV_2022a</strain>
    </source>
</reference>
<organism evidence="1 2">
    <name type="scientific">Schistosoma mekongi</name>
    <name type="common">Parasitic worm</name>
    <dbReference type="NCBI Taxonomy" id="38744"/>
    <lineage>
        <taxon>Eukaryota</taxon>
        <taxon>Metazoa</taxon>
        <taxon>Spiralia</taxon>
        <taxon>Lophotrochozoa</taxon>
        <taxon>Platyhelminthes</taxon>
        <taxon>Trematoda</taxon>
        <taxon>Digenea</taxon>
        <taxon>Strigeidida</taxon>
        <taxon>Schistosomatoidea</taxon>
        <taxon>Schistosomatidae</taxon>
        <taxon>Schistosoma</taxon>
    </lineage>
</organism>
<dbReference type="Gene3D" id="2.60.40.10">
    <property type="entry name" value="Immunoglobulins"/>
    <property type="match status" value="1"/>
</dbReference>
<protein>
    <submittedName>
        <fullName evidence="1">Uncharacterized protein</fullName>
    </submittedName>
</protein>
<evidence type="ECO:0000313" key="1">
    <source>
        <dbReference type="EMBL" id="KAK4469762.1"/>
    </source>
</evidence>
<sequence>MEALELPSPPTQLKVIHTGNLNYRISWKQQRAITTSDRIIRNANKRPSLSSPTSNKLNKNSTKYRIMWAPRIHEPVDVSMYNDEIGFTPIMDLQQIDVRVIDKDQTWIALKQLKPNTFYIVRVQTLHISHDGIERESNPVSVYFITTCDKQMKNSCSDKDKSQNLASYSSITTTINHIFTVFSLLAIHFL</sequence>
<accession>A0AAE1ZAB3</accession>
<dbReference type="EMBL" id="JALJAT010000005">
    <property type="protein sequence ID" value="KAK4469762.1"/>
    <property type="molecule type" value="Genomic_DNA"/>
</dbReference>
<gene>
    <name evidence="1" type="ORF">MN116_007282</name>
</gene>
<proteinExistence type="predicted"/>
<dbReference type="InterPro" id="IPR036116">
    <property type="entry name" value="FN3_sf"/>
</dbReference>
<comment type="caution">
    <text evidence="1">The sequence shown here is derived from an EMBL/GenBank/DDBJ whole genome shotgun (WGS) entry which is preliminary data.</text>
</comment>
<reference evidence="1" key="2">
    <citation type="journal article" date="2023" name="Infect Dis Poverty">
        <title>Chromosome-scale genome of the human blood fluke Schistosoma mekongi and its implications for public health.</title>
        <authorList>
            <person name="Zhou M."/>
            <person name="Xu L."/>
            <person name="Xu D."/>
            <person name="Chen W."/>
            <person name="Khan J."/>
            <person name="Hu Y."/>
            <person name="Huang H."/>
            <person name="Wei H."/>
            <person name="Zhang Y."/>
            <person name="Chusongsang P."/>
            <person name="Tanasarnprasert K."/>
            <person name="Hu X."/>
            <person name="Limpanont Y."/>
            <person name="Lv Z."/>
        </authorList>
    </citation>
    <scope>NUCLEOTIDE SEQUENCE</scope>
    <source>
        <strain evidence="1">LV_2022a</strain>
    </source>
</reference>
<keyword evidence="2" id="KW-1185">Reference proteome</keyword>
<name>A0AAE1ZAB3_SCHME</name>
<dbReference type="InterPro" id="IPR013783">
    <property type="entry name" value="Ig-like_fold"/>
</dbReference>
<dbReference type="SUPFAM" id="SSF49265">
    <property type="entry name" value="Fibronectin type III"/>
    <property type="match status" value="1"/>
</dbReference>
<evidence type="ECO:0000313" key="2">
    <source>
        <dbReference type="Proteomes" id="UP001292079"/>
    </source>
</evidence>